<dbReference type="EMBL" id="AFCX01000756">
    <property type="protein sequence ID" value="EHD03668.1"/>
    <property type="molecule type" value="Genomic_DNA"/>
</dbReference>
<protein>
    <submittedName>
        <fullName evidence="1">Uncharacterized protein</fullName>
    </submittedName>
</protein>
<proteinExistence type="predicted"/>
<organism evidence="1 2">
    <name type="scientific">Salmonella enterica subsp. enterica serovar Wandsworth str. A4-580</name>
    <dbReference type="NCBI Taxonomy" id="913086"/>
    <lineage>
        <taxon>Bacteria</taxon>
        <taxon>Pseudomonadati</taxon>
        <taxon>Pseudomonadota</taxon>
        <taxon>Gammaproteobacteria</taxon>
        <taxon>Enterobacterales</taxon>
        <taxon>Enterobacteriaceae</taxon>
        <taxon>Salmonella</taxon>
    </lineage>
</organism>
<evidence type="ECO:0000313" key="2">
    <source>
        <dbReference type="Proteomes" id="UP000003536"/>
    </source>
</evidence>
<evidence type="ECO:0000313" key="1">
    <source>
        <dbReference type="EMBL" id="EHD03668.1"/>
    </source>
</evidence>
<gene>
    <name evidence="1" type="ORF">LTSEWAN_2269</name>
</gene>
<feature type="non-terminal residue" evidence="1">
    <location>
        <position position="34"/>
    </location>
</feature>
<comment type="caution">
    <text evidence="1">The sequence shown here is derived from an EMBL/GenBank/DDBJ whole genome shotgun (WGS) entry which is preliminary data.</text>
</comment>
<dbReference type="AlphaFoldDB" id="G5SAZ7"/>
<accession>G5SAZ7</accession>
<dbReference type="Proteomes" id="UP000003536">
    <property type="component" value="Unassembled WGS sequence"/>
</dbReference>
<name>G5SAZ7_SALET</name>
<sequence>MLYSFLTALLRDELRHCEMKNPRNHYIAIFNDVI</sequence>
<reference evidence="1 2" key="1">
    <citation type="journal article" date="2011" name="BMC Genomics">
        <title>Genome sequencing reveals diversification of virulence factor content and possible host adaptation in distinct subpopulations of Salmonella enterica.</title>
        <authorList>
            <person name="den Bakker H.C."/>
            <person name="Moreno Switt A.I."/>
            <person name="Govoni G."/>
            <person name="Cummings C.A."/>
            <person name="Ranieri M.L."/>
            <person name="Degoricija L."/>
            <person name="Hoelzer K."/>
            <person name="Rodriguez-Rivera L.D."/>
            <person name="Brown S."/>
            <person name="Bolchacova E."/>
            <person name="Furtado M.R."/>
            <person name="Wiedmann M."/>
        </authorList>
    </citation>
    <scope>NUCLEOTIDE SEQUENCE [LARGE SCALE GENOMIC DNA]</scope>
    <source>
        <strain evidence="1 2">A4-580</strain>
    </source>
</reference>